<organism evidence="1 2">
    <name type="scientific">Paenibacillus enshidis</name>
    <dbReference type="NCBI Taxonomy" id="1458439"/>
    <lineage>
        <taxon>Bacteria</taxon>
        <taxon>Bacillati</taxon>
        <taxon>Bacillota</taxon>
        <taxon>Bacilli</taxon>
        <taxon>Bacillales</taxon>
        <taxon>Paenibacillaceae</taxon>
        <taxon>Paenibacillus</taxon>
    </lineage>
</organism>
<keyword evidence="2" id="KW-1185">Reference proteome</keyword>
<gene>
    <name evidence="1" type="ORF">ACE41H_00510</name>
</gene>
<dbReference type="EMBL" id="JBHHMI010000001">
    <property type="protein sequence ID" value="MFB5265271.1"/>
    <property type="molecule type" value="Genomic_DNA"/>
</dbReference>
<dbReference type="RefSeq" id="WP_375352510.1">
    <property type="nucleotide sequence ID" value="NZ_JBHHMI010000001.1"/>
</dbReference>
<protein>
    <submittedName>
        <fullName evidence="1">Uncharacterized protein</fullName>
    </submittedName>
</protein>
<dbReference type="Proteomes" id="UP001580346">
    <property type="component" value="Unassembled WGS sequence"/>
</dbReference>
<proteinExistence type="predicted"/>
<sequence length="84" mass="9540">MGLKEHLVHRLTSPFDITLEKEQTNMGVVQPDWVVIVESQLFKSLPVPMPDLFRLIWSLAGHSASARKQRSHFTPEIFADGPMV</sequence>
<name>A0ABV5APY6_9BACL</name>
<accession>A0ABV5APY6</accession>
<evidence type="ECO:0000313" key="1">
    <source>
        <dbReference type="EMBL" id="MFB5265271.1"/>
    </source>
</evidence>
<evidence type="ECO:0000313" key="2">
    <source>
        <dbReference type="Proteomes" id="UP001580346"/>
    </source>
</evidence>
<reference evidence="1 2" key="1">
    <citation type="submission" date="2024-09" db="EMBL/GenBank/DDBJ databases">
        <title>Paenibacillus zeirhizospherea sp. nov., isolated from surface of the maize (Zea mays) roots in a horticulture field, Hungary.</title>
        <authorList>
            <person name="Marton D."/>
            <person name="Farkas M."/>
            <person name="Bedics A."/>
            <person name="Toth E."/>
            <person name="Tancsics A."/>
            <person name="Boka K."/>
            <person name="Maroti G."/>
            <person name="Kriszt B."/>
            <person name="Cserhati M."/>
        </authorList>
    </citation>
    <scope>NUCLEOTIDE SEQUENCE [LARGE SCALE GENOMIC DNA]</scope>
    <source>
        <strain evidence="1 2">KCTC 33519</strain>
    </source>
</reference>
<comment type="caution">
    <text evidence="1">The sequence shown here is derived from an EMBL/GenBank/DDBJ whole genome shotgun (WGS) entry which is preliminary data.</text>
</comment>